<dbReference type="EMBL" id="JAAEEH010000004">
    <property type="protein sequence ID" value="NDL66652.1"/>
    <property type="molecule type" value="Genomic_DNA"/>
</dbReference>
<feature type="domain" description="Uncharacterized protein YyaB-like PH" evidence="2">
    <location>
        <begin position="55"/>
        <end position="132"/>
    </location>
</feature>
<protein>
    <submittedName>
        <fullName evidence="3">PH domain-containing protein</fullName>
    </submittedName>
</protein>
<keyword evidence="1" id="KW-0472">Membrane</keyword>
<proteinExistence type="predicted"/>
<feature type="transmembrane region" description="Helical" evidence="1">
    <location>
        <begin position="38"/>
        <end position="57"/>
    </location>
</feature>
<dbReference type="InterPro" id="IPR009589">
    <property type="entry name" value="PH_YyaB-like"/>
</dbReference>
<name>A0A7X5HU11_9FIRM</name>
<comment type="caution">
    <text evidence="3">The sequence shown here is derived from an EMBL/GenBank/DDBJ whole genome shotgun (WGS) entry which is preliminary data.</text>
</comment>
<reference evidence="3 4" key="1">
    <citation type="submission" date="2020-01" db="EMBL/GenBank/DDBJ databases">
        <title>Anaeroalcalibacter tamaniensis gen. nov., sp. nov., moderately halophilic strictly anaerobic fermenter bacterium from mud volcano of Taman peninsula.</title>
        <authorList>
            <person name="Frolova A."/>
            <person name="Merkel A.Y."/>
            <person name="Slobodkin A.I."/>
        </authorList>
    </citation>
    <scope>NUCLEOTIDE SEQUENCE [LARGE SCALE GENOMIC DNA]</scope>
    <source>
        <strain evidence="3 4">F-3ap</strain>
    </source>
</reference>
<accession>A0A7X5HU11</accession>
<evidence type="ECO:0000313" key="3">
    <source>
        <dbReference type="EMBL" id="NDL66652.1"/>
    </source>
</evidence>
<dbReference type="Pfam" id="PF06713">
    <property type="entry name" value="bPH_4"/>
    <property type="match status" value="1"/>
</dbReference>
<dbReference type="AlphaFoldDB" id="A0A7X5HU11"/>
<gene>
    <name evidence="3" type="ORF">GXN74_02670</name>
</gene>
<dbReference type="GO" id="GO:0030153">
    <property type="term" value="P:bacteriocin immunity"/>
    <property type="evidence" value="ECO:0007669"/>
    <property type="project" value="InterPro"/>
</dbReference>
<dbReference type="RefSeq" id="WP_162369376.1">
    <property type="nucleotide sequence ID" value="NZ_JAAEEH010000004.1"/>
</dbReference>
<evidence type="ECO:0000259" key="2">
    <source>
        <dbReference type="Pfam" id="PF06713"/>
    </source>
</evidence>
<evidence type="ECO:0000256" key="1">
    <source>
        <dbReference type="SAM" id="Phobius"/>
    </source>
</evidence>
<keyword evidence="1" id="KW-1133">Transmembrane helix</keyword>
<keyword evidence="4" id="KW-1185">Reference proteome</keyword>
<sequence>MRVPSAVDWWLRLLLYGAVAVSLGAAATATGDDRIPGISISLAMSILLLWILHGTWYELREDHLHCRCGPFGERIPYDRIKSLRLVTSPLSSMALSLQRIEIRQHGRGWITGTTMISPVDREDFLRQLATRCRNLESRE</sequence>
<dbReference type="Proteomes" id="UP000461585">
    <property type="component" value="Unassembled WGS sequence"/>
</dbReference>
<organism evidence="3 4">
    <name type="scientific">Anaerotalea alkaliphila</name>
    <dbReference type="NCBI Taxonomy" id="2662126"/>
    <lineage>
        <taxon>Bacteria</taxon>
        <taxon>Bacillati</taxon>
        <taxon>Bacillota</taxon>
        <taxon>Clostridia</taxon>
        <taxon>Eubacteriales</taxon>
        <taxon>Anaerotalea</taxon>
    </lineage>
</organism>
<evidence type="ECO:0000313" key="4">
    <source>
        <dbReference type="Proteomes" id="UP000461585"/>
    </source>
</evidence>
<keyword evidence="1" id="KW-0812">Transmembrane</keyword>